<keyword evidence="2" id="KW-0547">Nucleotide-binding</keyword>
<organism evidence="6 7">
    <name type="scientific">Tagetes erecta</name>
    <name type="common">African marigold</name>
    <dbReference type="NCBI Taxonomy" id="13708"/>
    <lineage>
        <taxon>Eukaryota</taxon>
        <taxon>Viridiplantae</taxon>
        <taxon>Streptophyta</taxon>
        <taxon>Embryophyta</taxon>
        <taxon>Tracheophyta</taxon>
        <taxon>Spermatophyta</taxon>
        <taxon>Magnoliopsida</taxon>
        <taxon>eudicotyledons</taxon>
        <taxon>Gunneridae</taxon>
        <taxon>Pentapetalae</taxon>
        <taxon>asterids</taxon>
        <taxon>campanulids</taxon>
        <taxon>Asterales</taxon>
        <taxon>Asteraceae</taxon>
        <taxon>Asteroideae</taxon>
        <taxon>Heliantheae alliance</taxon>
        <taxon>Tageteae</taxon>
        <taxon>Tagetes</taxon>
    </lineage>
</organism>
<dbReference type="InterPro" id="IPR023168">
    <property type="entry name" value="GatB_Yqey_C_2"/>
</dbReference>
<dbReference type="EMBL" id="JAUHHV010000007">
    <property type="protein sequence ID" value="KAK1418839.1"/>
    <property type="molecule type" value="Genomic_DNA"/>
</dbReference>
<dbReference type="Gene3D" id="1.10.10.410">
    <property type="match status" value="1"/>
</dbReference>
<proteinExistence type="predicted"/>
<gene>
    <name evidence="6" type="ORF">QVD17_27986</name>
</gene>
<protein>
    <recommendedName>
        <fullName evidence="5">Aspartyl/Glutamyl-tRNA(Gln) amidotransferase subunit B/E catalytic domain-containing protein</fullName>
    </recommendedName>
</protein>
<name>A0AAD8K9K8_TARER</name>
<evidence type="ECO:0000256" key="4">
    <source>
        <dbReference type="ARBA" id="ARBA00022917"/>
    </source>
</evidence>
<evidence type="ECO:0000259" key="5">
    <source>
        <dbReference type="Pfam" id="PF02934"/>
    </source>
</evidence>
<evidence type="ECO:0000313" key="6">
    <source>
        <dbReference type="EMBL" id="KAK1418839.1"/>
    </source>
</evidence>
<dbReference type="InterPro" id="IPR014746">
    <property type="entry name" value="Gln_synth/guanido_kin_cat_dom"/>
</dbReference>
<accession>A0AAD8K9K8</accession>
<dbReference type="GO" id="GO:0006412">
    <property type="term" value="P:translation"/>
    <property type="evidence" value="ECO:0007669"/>
    <property type="project" value="UniProtKB-KW"/>
</dbReference>
<feature type="domain" description="Aspartyl/Glutamyl-tRNA(Gln) amidotransferase subunit B/E catalytic" evidence="5">
    <location>
        <begin position="42"/>
        <end position="145"/>
    </location>
</feature>
<dbReference type="AlphaFoldDB" id="A0AAD8K9K8"/>
<reference evidence="6" key="1">
    <citation type="journal article" date="2023" name="bioRxiv">
        <title>Improved chromosome-level genome assembly for marigold (Tagetes erecta).</title>
        <authorList>
            <person name="Jiang F."/>
            <person name="Yuan L."/>
            <person name="Wang S."/>
            <person name="Wang H."/>
            <person name="Xu D."/>
            <person name="Wang A."/>
            <person name="Fan W."/>
        </authorList>
    </citation>
    <scope>NUCLEOTIDE SEQUENCE</scope>
    <source>
        <strain evidence="6">WSJ</strain>
        <tissue evidence="6">Leaf</tissue>
    </source>
</reference>
<comment type="caution">
    <text evidence="6">The sequence shown here is derived from an EMBL/GenBank/DDBJ whole genome shotgun (WGS) entry which is preliminary data.</text>
</comment>
<dbReference type="GO" id="GO:0005524">
    <property type="term" value="F:ATP binding"/>
    <property type="evidence" value="ECO:0007669"/>
    <property type="project" value="UniProtKB-KW"/>
</dbReference>
<keyword evidence="4" id="KW-0648">Protein biosynthesis</keyword>
<dbReference type="SUPFAM" id="SSF55931">
    <property type="entry name" value="Glutamine synthetase/guanido kinase"/>
    <property type="match status" value="1"/>
</dbReference>
<dbReference type="GO" id="GO:0050567">
    <property type="term" value="F:glutaminyl-tRNA synthase (glutamine-hydrolyzing) activity"/>
    <property type="evidence" value="ECO:0007669"/>
    <property type="project" value="TreeGrafter"/>
</dbReference>
<dbReference type="Proteomes" id="UP001229421">
    <property type="component" value="Unassembled WGS sequence"/>
</dbReference>
<dbReference type="InterPro" id="IPR017959">
    <property type="entry name" value="Asn/Gln-tRNA_amidoTrfase_suB/E"/>
</dbReference>
<dbReference type="InterPro" id="IPR006075">
    <property type="entry name" value="Asn/Gln-tRNA_Trfase_suB/E_cat"/>
</dbReference>
<keyword evidence="7" id="KW-1185">Reference proteome</keyword>
<dbReference type="Pfam" id="PF02934">
    <property type="entry name" value="GatB_N"/>
    <property type="match status" value="1"/>
</dbReference>
<keyword evidence="3" id="KW-0067">ATP-binding</keyword>
<evidence type="ECO:0000256" key="1">
    <source>
        <dbReference type="ARBA" id="ARBA00022598"/>
    </source>
</evidence>
<evidence type="ECO:0000256" key="2">
    <source>
        <dbReference type="ARBA" id="ARBA00022741"/>
    </source>
</evidence>
<dbReference type="PANTHER" id="PTHR11659:SF0">
    <property type="entry name" value="GLUTAMYL-TRNA(GLN) AMIDOTRANSFERASE SUBUNIT B, MITOCHONDRIAL"/>
    <property type="match status" value="1"/>
</dbReference>
<evidence type="ECO:0000313" key="7">
    <source>
        <dbReference type="Proteomes" id="UP001229421"/>
    </source>
</evidence>
<keyword evidence="1" id="KW-0436">Ligase</keyword>
<dbReference type="PANTHER" id="PTHR11659">
    <property type="entry name" value="GLUTAMYL-TRNA GLN AMIDOTRANSFERASE SUBUNIT B MITOCHONDRIAL AND PROKARYOTIC PET112-RELATED"/>
    <property type="match status" value="1"/>
</dbReference>
<dbReference type="GO" id="GO:0070681">
    <property type="term" value="P:glutaminyl-tRNAGln biosynthesis via transamidation"/>
    <property type="evidence" value="ECO:0007669"/>
    <property type="project" value="TreeGrafter"/>
</dbReference>
<sequence>MGSLTLIFHLSLVEDIEDLKGSYGGGCREVVSYGKRELFVGVEAAEYAAELQRVVRYLGVSNGKMQQGSLHCDVNVSIRPICQLEFGTKTEFYNQGQADEVVQETRLWEEGAQKTVTMRKKEGFADYRYFPEPDLSEVELTEVYVNSIRDSLPELLEMKHRRYEDMGLTMKDVLFLANDVIIVDPAEIEKIVDKVIANNPNQLEQYRGGVKPSCEVSLQDSRYPFSSTATWCVGSNIHKSPNQSSTSNPNFI</sequence>
<evidence type="ECO:0000256" key="3">
    <source>
        <dbReference type="ARBA" id="ARBA00022840"/>
    </source>
</evidence>